<comment type="caution">
    <text evidence="1">The sequence shown here is derived from an EMBL/GenBank/DDBJ whole genome shotgun (WGS) entry which is preliminary data.</text>
</comment>
<evidence type="ECO:0000313" key="1">
    <source>
        <dbReference type="EMBL" id="CAG8455958.1"/>
    </source>
</evidence>
<proteinExistence type="predicted"/>
<dbReference type="EMBL" id="CAJVQA010000103">
    <property type="protein sequence ID" value="CAG8455958.1"/>
    <property type="molecule type" value="Genomic_DNA"/>
</dbReference>
<sequence>MHIGKESYNSLNYIYLKFAHKLLKLKDNGFVNKIEIIWLVKFFLTKD</sequence>
<gene>
    <name evidence="1" type="ORF">CPELLU_LOCUS389</name>
</gene>
<keyword evidence="2" id="KW-1185">Reference proteome</keyword>
<organism evidence="1 2">
    <name type="scientific">Cetraspora pellucida</name>
    <dbReference type="NCBI Taxonomy" id="1433469"/>
    <lineage>
        <taxon>Eukaryota</taxon>
        <taxon>Fungi</taxon>
        <taxon>Fungi incertae sedis</taxon>
        <taxon>Mucoromycota</taxon>
        <taxon>Glomeromycotina</taxon>
        <taxon>Glomeromycetes</taxon>
        <taxon>Diversisporales</taxon>
        <taxon>Gigasporaceae</taxon>
        <taxon>Cetraspora</taxon>
    </lineage>
</organism>
<name>A0A9N8YYD8_9GLOM</name>
<accession>A0A9N8YYD8</accession>
<protein>
    <submittedName>
        <fullName evidence="1">22348_t:CDS:1</fullName>
    </submittedName>
</protein>
<reference evidence="1" key="1">
    <citation type="submission" date="2021-06" db="EMBL/GenBank/DDBJ databases">
        <authorList>
            <person name="Kallberg Y."/>
            <person name="Tangrot J."/>
            <person name="Rosling A."/>
        </authorList>
    </citation>
    <scope>NUCLEOTIDE SEQUENCE</scope>
    <source>
        <strain evidence="1">FL966</strain>
    </source>
</reference>
<dbReference type="AlphaFoldDB" id="A0A9N8YYD8"/>
<dbReference type="Proteomes" id="UP000789759">
    <property type="component" value="Unassembled WGS sequence"/>
</dbReference>
<evidence type="ECO:0000313" key="2">
    <source>
        <dbReference type="Proteomes" id="UP000789759"/>
    </source>
</evidence>